<keyword evidence="2" id="KW-1185">Reference proteome</keyword>
<proteinExistence type="predicted"/>
<organism evidence="1 2">
    <name type="scientific">Catalinimonas alkaloidigena</name>
    <dbReference type="NCBI Taxonomy" id="1075417"/>
    <lineage>
        <taxon>Bacteria</taxon>
        <taxon>Pseudomonadati</taxon>
        <taxon>Bacteroidota</taxon>
        <taxon>Cytophagia</taxon>
        <taxon>Cytophagales</taxon>
        <taxon>Catalimonadaceae</taxon>
        <taxon>Catalinimonas</taxon>
    </lineage>
</organism>
<accession>A0A1G9VA39</accession>
<dbReference type="InterPro" id="IPR011045">
    <property type="entry name" value="N2O_reductase_N"/>
</dbReference>
<dbReference type="STRING" id="1075417.SAMN05421823_11963"/>
<dbReference type="SUPFAM" id="SSF50974">
    <property type="entry name" value="Nitrous oxide reductase, N-terminal domain"/>
    <property type="match status" value="1"/>
</dbReference>
<evidence type="ECO:0000313" key="2">
    <source>
        <dbReference type="Proteomes" id="UP000198510"/>
    </source>
</evidence>
<name>A0A1G9VA39_9BACT</name>
<reference evidence="1 2" key="1">
    <citation type="submission" date="2016-10" db="EMBL/GenBank/DDBJ databases">
        <authorList>
            <person name="de Groot N.N."/>
        </authorList>
    </citation>
    <scope>NUCLEOTIDE SEQUENCE [LARGE SCALE GENOMIC DNA]</scope>
    <source>
        <strain evidence="1 2">DSM 25186</strain>
    </source>
</reference>
<protein>
    <submittedName>
        <fullName evidence="1">Uncharacterized protein</fullName>
    </submittedName>
</protein>
<dbReference type="InterPro" id="IPR015943">
    <property type="entry name" value="WD40/YVTN_repeat-like_dom_sf"/>
</dbReference>
<dbReference type="EMBL" id="FNFO01000019">
    <property type="protein sequence ID" value="SDM68927.1"/>
    <property type="molecule type" value="Genomic_DNA"/>
</dbReference>
<dbReference type="RefSeq" id="WP_089688641.1">
    <property type="nucleotide sequence ID" value="NZ_FNFO01000019.1"/>
</dbReference>
<dbReference type="Proteomes" id="UP000198510">
    <property type="component" value="Unassembled WGS sequence"/>
</dbReference>
<evidence type="ECO:0000313" key="1">
    <source>
        <dbReference type="EMBL" id="SDM68927.1"/>
    </source>
</evidence>
<dbReference type="Gene3D" id="2.130.10.10">
    <property type="entry name" value="YVTN repeat-like/Quinoprotein amine dehydrogenase"/>
    <property type="match status" value="1"/>
</dbReference>
<gene>
    <name evidence="1" type="ORF">SAMN05421823_11963</name>
</gene>
<sequence>MPTQLHKVLALSLVNACTEPLPLKLFEGKPLTTTIEKRQVIATPVETFDLVVDPLTHRGYASCIADNSLQVIDTQNQTLLASVALPVFPMLVRLTTNNRALVMHNTDNISVVNTLTNTVLNFAIGNSNRNVDLLPVDGRLFLRQDDGVGNTRYVRAYNDMGGNTFTGAVTIDLGAGVQGNQLMQTNGKVFANAGAFLKIINAYTNALATLPVTYNIDYMTAVGGSGKVYLLHKNDNKVTRVLTATNAIDQVWSLPPIQPRFAVVDGDYLWIAGSTATNGLVRLNTVTGEVTQLEVSQYVLDLVTSPEYVLAVTGSSLSGASTNNYLRAWLKRDLRQKDDEYLGVHLDNAKQQQGFIETQLAYADEHFFLHNLQGVLPIRVRDGYMAVKQGGLTPEQLNDVLEKEPIAIKGLRISTNKVEQFSNPLYINRQDISGATERYVVNVSQYVNIFAKNLIIEVPLEEAGFKSFDWELVPESNTLVQIMYDTQVRPGDFIRQVIESPIKITRSNPIRRK</sequence>
<dbReference type="AlphaFoldDB" id="A0A1G9VA39"/>